<dbReference type="GO" id="GO:0005524">
    <property type="term" value="F:ATP binding"/>
    <property type="evidence" value="ECO:0007669"/>
    <property type="project" value="UniProtKB-KW"/>
</dbReference>
<keyword evidence="3" id="KW-0547">Nucleotide-binding</keyword>
<dbReference type="PANTHER" id="PTHR42781:SF4">
    <property type="entry name" value="SPERMIDINE_PUTRESCINE IMPORT ATP-BINDING PROTEIN POTA"/>
    <property type="match status" value="1"/>
</dbReference>
<protein>
    <submittedName>
        <fullName evidence="8">ATP-binding cassette domain-containing protein</fullName>
    </submittedName>
</protein>
<dbReference type="InterPro" id="IPR017871">
    <property type="entry name" value="ABC_transporter-like_CS"/>
</dbReference>
<gene>
    <name evidence="8" type="ORF">V5E97_00110</name>
</gene>
<dbReference type="InterPro" id="IPR008995">
    <property type="entry name" value="Mo/tungstate-bd_C_term_dom"/>
</dbReference>
<reference evidence="8" key="1">
    <citation type="submission" date="2024-05" db="EMBL/GenBank/DDBJ databases">
        <title>Planctomycetes of the genus Singulisphaera possess chitinolytic capabilities.</title>
        <authorList>
            <person name="Ivanova A."/>
        </authorList>
    </citation>
    <scope>NUCLEOTIDE SEQUENCE</scope>
    <source>
        <strain evidence="8">Ch08T</strain>
    </source>
</reference>
<dbReference type="InterPro" id="IPR003439">
    <property type="entry name" value="ABC_transporter-like_ATP-bd"/>
</dbReference>
<dbReference type="RefSeq" id="WP_406697214.1">
    <property type="nucleotide sequence ID" value="NZ_CP155447.1"/>
</dbReference>
<keyword evidence="1" id="KW-0813">Transport</keyword>
<dbReference type="GO" id="GO:0015689">
    <property type="term" value="P:molybdate ion transport"/>
    <property type="evidence" value="ECO:0007669"/>
    <property type="project" value="InterPro"/>
</dbReference>
<dbReference type="PROSITE" id="PS50893">
    <property type="entry name" value="ABC_TRANSPORTER_2"/>
    <property type="match status" value="1"/>
</dbReference>
<sequence>MSETDALELRLTRRIHADLTLDVELGIDRECGVIFGTSGAGKTTLLRLIAGLERPDRGRIQLGDTVLYDHEAGVDLRLRERRIGMIFQDDLLFPHLDVAANIQFGLKGEPRLRAKARMEEVAAFCGVRHLLERRPATLSGGERQRVGLARALAPRPRLLLCDEPVSALDLTSRHTLIERLRTIQQAEPIPILYVTHSPAEAIALGSRLFLLAKGQIIDRGPPLDVLAASGRAGLGRLEGVRNIFRTRVESHAEGGGETRLQLIDGPILVVPFYDRPPGTCLAVEIRGDEILLAKGPIEGLSARNVIGGTVDRIVAHGSEAEVIVHTGAIAWIVSVVASAVSALALAPGSDVHLIVKARSCLILDDELSSGSTD</sequence>
<dbReference type="SUPFAM" id="SSF52540">
    <property type="entry name" value="P-loop containing nucleoside triphosphate hydrolases"/>
    <property type="match status" value="1"/>
</dbReference>
<dbReference type="InterPro" id="IPR050093">
    <property type="entry name" value="ABC_SmlMolc_Importer"/>
</dbReference>
<name>A0AAU7CH06_9BACT</name>
<evidence type="ECO:0000256" key="2">
    <source>
        <dbReference type="ARBA" id="ARBA00022505"/>
    </source>
</evidence>
<evidence type="ECO:0000313" key="8">
    <source>
        <dbReference type="EMBL" id="XBH04451.1"/>
    </source>
</evidence>
<keyword evidence="4 8" id="KW-0067">ATP-binding</keyword>
<dbReference type="PROSITE" id="PS51866">
    <property type="entry name" value="MOP"/>
    <property type="match status" value="1"/>
</dbReference>
<dbReference type="SMART" id="SM00382">
    <property type="entry name" value="AAA"/>
    <property type="match status" value="1"/>
</dbReference>
<evidence type="ECO:0000259" key="6">
    <source>
        <dbReference type="PROSITE" id="PS50893"/>
    </source>
</evidence>
<evidence type="ECO:0000256" key="3">
    <source>
        <dbReference type="ARBA" id="ARBA00022741"/>
    </source>
</evidence>
<dbReference type="GO" id="GO:0016887">
    <property type="term" value="F:ATP hydrolysis activity"/>
    <property type="evidence" value="ECO:0007669"/>
    <property type="project" value="InterPro"/>
</dbReference>
<accession>A0AAU7CH06</accession>
<dbReference type="InterPro" id="IPR027417">
    <property type="entry name" value="P-loop_NTPase"/>
</dbReference>
<proteinExistence type="predicted"/>
<dbReference type="Gene3D" id="2.40.50.100">
    <property type="match status" value="1"/>
</dbReference>
<evidence type="ECO:0000256" key="5">
    <source>
        <dbReference type="PROSITE-ProRule" id="PRU01213"/>
    </source>
</evidence>
<dbReference type="PROSITE" id="PS00211">
    <property type="entry name" value="ABC_TRANSPORTER_1"/>
    <property type="match status" value="1"/>
</dbReference>
<keyword evidence="2 5" id="KW-0500">Molybdenum</keyword>
<evidence type="ECO:0000256" key="1">
    <source>
        <dbReference type="ARBA" id="ARBA00022448"/>
    </source>
</evidence>
<dbReference type="Pfam" id="PF00005">
    <property type="entry name" value="ABC_tran"/>
    <property type="match status" value="1"/>
</dbReference>
<dbReference type="InterPro" id="IPR003593">
    <property type="entry name" value="AAA+_ATPase"/>
</dbReference>
<dbReference type="PANTHER" id="PTHR42781">
    <property type="entry name" value="SPERMIDINE/PUTRESCINE IMPORT ATP-BINDING PROTEIN POTA"/>
    <property type="match status" value="1"/>
</dbReference>
<evidence type="ECO:0000256" key="4">
    <source>
        <dbReference type="ARBA" id="ARBA00022840"/>
    </source>
</evidence>
<dbReference type="InterPro" id="IPR005116">
    <property type="entry name" value="Transp-assoc_OB_typ1"/>
</dbReference>
<organism evidence="8">
    <name type="scientific">Singulisphaera sp. Ch08</name>
    <dbReference type="NCBI Taxonomy" id="3120278"/>
    <lineage>
        <taxon>Bacteria</taxon>
        <taxon>Pseudomonadati</taxon>
        <taxon>Planctomycetota</taxon>
        <taxon>Planctomycetia</taxon>
        <taxon>Isosphaerales</taxon>
        <taxon>Isosphaeraceae</taxon>
        <taxon>Singulisphaera</taxon>
    </lineage>
</organism>
<dbReference type="AlphaFoldDB" id="A0AAU7CH06"/>
<dbReference type="InterPro" id="IPR004606">
    <property type="entry name" value="Mop_domain"/>
</dbReference>
<feature type="domain" description="Mop" evidence="7">
    <location>
        <begin position="299"/>
        <end position="364"/>
    </location>
</feature>
<dbReference type="Pfam" id="PF03459">
    <property type="entry name" value="TOBE"/>
    <property type="match status" value="1"/>
</dbReference>
<dbReference type="SUPFAM" id="SSF50331">
    <property type="entry name" value="MOP-like"/>
    <property type="match status" value="1"/>
</dbReference>
<dbReference type="Gene3D" id="3.40.50.300">
    <property type="entry name" value="P-loop containing nucleotide triphosphate hydrolases"/>
    <property type="match status" value="1"/>
</dbReference>
<evidence type="ECO:0000259" key="7">
    <source>
        <dbReference type="PROSITE" id="PS51866"/>
    </source>
</evidence>
<dbReference type="EMBL" id="CP155447">
    <property type="protein sequence ID" value="XBH04451.1"/>
    <property type="molecule type" value="Genomic_DNA"/>
</dbReference>
<feature type="domain" description="ABC transporter" evidence="6">
    <location>
        <begin position="1"/>
        <end position="238"/>
    </location>
</feature>